<evidence type="ECO:0000256" key="1">
    <source>
        <dbReference type="SAM" id="MobiDB-lite"/>
    </source>
</evidence>
<keyword evidence="3" id="KW-1185">Reference proteome</keyword>
<gene>
    <name evidence="2" type="ORF">HaLaN_22775</name>
</gene>
<dbReference type="Proteomes" id="UP000485058">
    <property type="component" value="Unassembled WGS sequence"/>
</dbReference>
<name>A0A699ZYU0_HAELA</name>
<accession>A0A699ZYU0</accession>
<dbReference type="EMBL" id="BLLF01002662">
    <property type="protein sequence ID" value="GFH24899.1"/>
    <property type="molecule type" value="Genomic_DNA"/>
</dbReference>
<sequence>MSDAGMLGVLTEEGSPPWTSSGTVPYLTQRSRATTLMGLRTARWPAGGMHCCLTLAARSSPAPSTY</sequence>
<organism evidence="2 3">
    <name type="scientific">Haematococcus lacustris</name>
    <name type="common">Green alga</name>
    <name type="synonym">Haematococcus pluvialis</name>
    <dbReference type="NCBI Taxonomy" id="44745"/>
    <lineage>
        <taxon>Eukaryota</taxon>
        <taxon>Viridiplantae</taxon>
        <taxon>Chlorophyta</taxon>
        <taxon>core chlorophytes</taxon>
        <taxon>Chlorophyceae</taxon>
        <taxon>CS clade</taxon>
        <taxon>Chlamydomonadales</taxon>
        <taxon>Haematococcaceae</taxon>
        <taxon>Haematococcus</taxon>
    </lineage>
</organism>
<evidence type="ECO:0000313" key="3">
    <source>
        <dbReference type="Proteomes" id="UP000485058"/>
    </source>
</evidence>
<feature type="region of interest" description="Disordered" evidence="1">
    <location>
        <begin position="1"/>
        <end position="25"/>
    </location>
</feature>
<evidence type="ECO:0000313" key="2">
    <source>
        <dbReference type="EMBL" id="GFH24899.1"/>
    </source>
</evidence>
<proteinExistence type="predicted"/>
<protein>
    <submittedName>
        <fullName evidence="2">Uncharacterized protein</fullName>
    </submittedName>
</protein>
<dbReference type="AlphaFoldDB" id="A0A699ZYU0"/>
<comment type="caution">
    <text evidence="2">The sequence shown here is derived from an EMBL/GenBank/DDBJ whole genome shotgun (WGS) entry which is preliminary data.</text>
</comment>
<reference evidence="2 3" key="1">
    <citation type="submission" date="2020-02" db="EMBL/GenBank/DDBJ databases">
        <title>Draft genome sequence of Haematococcus lacustris strain NIES-144.</title>
        <authorList>
            <person name="Morimoto D."/>
            <person name="Nakagawa S."/>
            <person name="Yoshida T."/>
            <person name="Sawayama S."/>
        </authorList>
    </citation>
    <scope>NUCLEOTIDE SEQUENCE [LARGE SCALE GENOMIC DNA]</scope>
    <source>
        <strain evidence="2 3">NIES-144</strain>
    </source>
</reference>